<dbReference type="Gene3D" id="2.40.37.20">
    <property type="entry name" value="D-serine dehydratase-like domain"/>
    <property type="match status" value="1"/>
</dbReference>
<comment type="caution">
    <text evidence="4">The sequence shown here is derived from an EMBL/GenBank/DDBJ whole genome shotgun (WGS) entry which is preliminary data.</text>
</comment>
<comment type="similarity">
    <text evidence="1">Belongs to the DSD1 family.</text>
</comment>
<dbReference type="InterPro" id="IPR042208">
    <property type="entry name" value="D-ser_dehydrat-like_sf"/>
</dbReference>
<dbReference type="GO" id="GO:0008721">
    <property type="term" value="F:D-serine ammonia-lyase activity"/>
    <property type="evidence" value="ECO:0007669"/>
    <property type="project" value="TreeGrafter"/>
</dbReference>
<dbReference type="InterPro" id="IPR026956">
    <property type="entry name" value="D-ser_dehydrat-like_dom"/>
</dbReference>
<evidence type="ECO:0000259" key="3">
    <source>
        <dbReference type="SMART" id="SM01119"/>
    </source>
</evidence>
<accession>A0A419VXJ1</accession>
<evidence type="ECO:0000256" key="1">
    <source>
        <dbReference type="ARBA" id="ARBA00005323"/>
    </source>
</evidence>
<dbReference type="RefSeq" id="WP_120274822.1">
    <property type="nucleotide sequence ID" value="NZ_RAPN01000003.1"/>
</dbReference>
<dbReference type="SMART" id="SM01119">
    <property type="entry name" value="D-ser_dehydrat"/>
    <property type="match status" value="1"/>
</dbReference>
<sequence length="385" mass="43259">MMSIVRPTLLLDKEICLRNIAAMAEKAKSKDLIFRPHFKTHQSAVIGEWFREFGVTAITVSSVRMAQYFAKNGWDDITIAFPANILEVDEINALAKQIKLNLLIENLESVEMLTKKIKSSVGIFIEIDTGHNRTGIASSKYFGINTMLDVIRANKKFSFKGFLSHTGHTYLAQSKHDIYNRHFDAVLKMKALKNYYKREFPDLILSLGDTPSASLCENFSGIDEIRPGNFIFFDLMQYQLGSCNFEDIALRLVCPVIGKHGSRSEVVIYGGAAHISKDAIINIDGKRLYGQVVINRDGEKILLDERNYLYKLSQEHGVIRTTIQAFNNFNVGDLIEIIPAHSCLTANLMGSYLTTEGERIKMMNCDFDDQSSNGSSSSNLLTASR</sequence>
<evidence type="ECO:0000313" key="5">
    <source>
        <dbReference type="Proteomes" id="UP000283387"/>
    </source>
</evidence>
<proteinExistence type="inferred from homology"/>
<dbReference type="EMBL" id="RAPN01000003">
    <property type="protein sequence ID" value="RKD87800.1"/>
    <property type="molecule type" value="Genomic_DNA"/>
</dbReference>
<dbReference type="GO" id="GO:0036088">
    <property type="term" value="P:D-serine catabolic process"/>
    <property type="evidence" value="ECO:0007669"/>
    <property type="project" value="TreeGrafter"/>
</dbReference>
<dbReference type="Gene3D" id="3.20.20.10">
    <property type="entry name" value="Alanine racemase"/>
    <property type="match status" value="1"/>
</dbReference>
<keyword evidence="5" id="KW-1185">Reference proteome</keyword>
<dbReference type="Pfam" id="PF01168">
    <property type="entry name" value="Ala_racemase_N"/>
    <property type="match status" value="1"/>
</dbReference>
<dbReference type="PANTHER" id="PTHR28004">
    <property type="entry name" value="ZGC:162816-RELATED"/>
    <property type="match status" value="1"/>
</dbReference>
<gene>
    <name evidence="4" type="ORF">BC643_3807</name>
</gene>
<dbReference type="Pfam" id="PF14031">
    <property type="entry name" value="D-ser_dehydrat"/>
    <property type="match status" value="1"/>
</dbReference>
<dbReference type="Proteomes" id="UP000283387">
    <property type="component" value="Unassembled WGS sequence"/>
</dbReference>
<dbReference type="PANTHER" id="PTHR28004:SF2">
    <property type="entry name" value="D-SERINE DEHYDRATASE"/>
    <property type="match status" value="1"/>
</dbReference>
<dbReference type="InterPro" id="IPR029066">
    <property type="entry name" value="PLP-binding_barrel"/>
</dbReference>
<dbReference type="SUPFAM" id="SSF51419">
    <property type="entry name" value="PLP-binding barrel"/>
    <property type="match status" value="1"/>
</dbReference>
<reference evidence="4 5" key="1">
    <citation type="submission" date="2018-09" db="EMBL/GenBank/DDBJ databases">
        <title>Genomic Encyclopedia of Archaeal and Bacterial Type Strains, Phase II (KMG-II): from individual species to whole genera.</title>
        <authorList>
            <person name="Goeker M."/>
        </authorList>
    </citation>
    <scope>NUCLEOTIDE SEQUENCE [LARGE SCALE GENOMIC DNA]</scope>
    <source>
        <strain evidence="4 5">DSM 27148</strain>
    </source>
</reference>
<keyword evidence="2" id="KW-0456">Lyase</keyword>
<evidence type="ECO:0000313" key="4">
    <source>
        <dbReference type="EMBL" id="RKD87800.1"/>
    </source>
</evidence>
<evidence type="ECO:0000256" key="2">
    <source>
        <dbReference type="ARBA" id="ARBA00023239"/>
    </source>
</evidence>
<protein>
    <submittedName>
        <fullName evidence="4">D-serine deaminase-like pyridoxal phosphate-dependent protein</fullName>
    </submittedName>
</protein>
<organism evidence="4 5">
    <name type="scientific">Mangrovibacterium diazotrophicum</name>
    <dbReference type="NCBI Taxonomy" id="1261403"/>
    <lineage>
        <taxon>Bacteria</taxon>
        <taxon>Pseudomonadati</taxon>
        <taxon>Bacteroidota</taxon>
        <taxon>Bacteroidia</taxon>
        <taxon>Marinilabiliales</taxon>
        <taxon>Prolixibacteraceae</taxon>
        <taxon>Mangrovibacterium</taxon>
    </lineage>
</organism>
<feature type="domain" description="D-serine dehydratase-like" evidence="3">
    <location>
        <begin position="249"/>
        <end position="356"/>
    </location>
</feature>
<dbReference type="OrthoDB" id="9788869at2"/>
<dbReference type="InterPro" id="IPR051466">
    <property type="entry name" value="D-amino_acid_metab_enzyme"/>
</dbReference>
<name>A0A419VXJ1_9BACT</name>
<dbReference type="AlphaFoldDB" id="A0A419VXJ1"/>
<dbReference type="InterPro" id="IPR001608">
    <property type="entry name" value="Ala_racemase_N"/>
</dbReference>